<dbReference type="Pfam" id="PF07690">
    <property type="entry name" value="MFS_1"/>
    <property type="match status" value="1"/>
</dbReference>
<reference evidence="20 21" key="2">
    <citation type="submission" date="2018-11" db="EMBL/GenBank/DDBJ databases">
        <authorList>
            <consortium name="Pathogen Informatics"/>
        </authorList>
    </citation>
    <scope>NUCLEOTIDE SEQUENCE [LARGE SCALE GENOMIC DNA]</scope>
</reference>
<reference evidence="22" key="1">
    <citation type="submission" date="2017-02" db="UniProtKB">
        <authorList>
            <consortium name="WormBaseParasite"/>
        </authorList>
    </citation>
    <scope>IDENTIFICATION</scope>
</reference>
<evidence type="ECO:0000256" key="3">
    <source>
        <dbReference type="ARBA" id="ARBA00022475"/>
    </source>
</evidence>
<dbReference type="InterPro" id="IPR036259">
    <property type="entry name" value="MFS_trans_sf"/>
</dbReference>
<evidence type="ECO:0000256" key="11">
    <source>
        <dbReference type="ARBA" id="ARBA00035075"/>
    </source>
</evidence>
<evidence type="ECO:0000259" key="19">
    <source>
        <dbReference type="PROSITE" id="PS50850"/>
    </source>
</evidence>
<dbReference type="AlphaFoldDB" id="A0A0M3JRD8"/>
<dbReference type="Gene3D" id="1.20.1250.20">
    <property type="entry name" value="MFS general substrate transporter like domains"/>
    <property type="match status" value="1"/>
</dbReference>
<keyword evidence="5 18" id="KW-0812">Transmembrane</keyword>
<feature type="transmembrane region" description="Helical" evidence="18">
    <location>
        <begin position="239"/>
        <end position="262"/>
    </location>
</feature>
<dbReference type="EMBL" id="UYRR01030980">
    <property type="protein sequence ID" value="VDK42199.1"/>
    <property type="molecule type" value="Genomic_DNA"/>
</dbReference>
<keyword evidence="9" id="KW-0675">Receptor</keyword>
<evidence type="ECO:0000256" key="13">
    <source>
        <dbReference type="ARBA" id="ARBA00045087"/>
    </source>
</evidence>
<evidence type="ECO:0000256" key="18">
    <source>
        <dbReference type="SAM" id="Phobius"/>
    </source>
</evidence>
<evidence type="ECO:0000256" key="4">
    <source>
        <dbReference type="ARBA" id="ARBA00022553"/>
    </source>
</evidence>
<keyword evidence="10" id="KW-0325">Glycoprotein</keyword>
<evidence type="ECO:0000256" key="16">
    <source>
        <dbReference type="ARBA" id="ARBA00068050"/>
    </source>
</evidence>
<feature type="transmembrane region" description="Helical" evidence="18">
    <location>
        <begin position="376"/>
        <end position="393"/>
    </location>
</feature>
<feature type="transmembrane region" description="Helical" evidence="18">
    <location>
        <begin position="399"/>
        <end position="422"/>
    </location>
</feature>
<evidence type="ECO:0000256" key="12">
    <source>
        <dbReference type="ARBA" id="ARBA00036811"/>
    </source>
</evidence>
<dbReference type="GO" id="GO:0020037">
    <property type="term" value="F:heme binding"/>
    <property type="evidence" value="ECO:0007669"/>
    <property type="project" value="TreeGrafter"/>
</dbReference>
<evidence type="ECO:0000256" key="9">
    <source>
        <dbReference type="ARBA" id="ARBA00023170"/>
    </source>
</evidence>
<dbReference type="GO" id="GO:0031966">
    <property type="term" value="C:mitochondrial membrane"/>
    <property type="evidence" value="ECO:0007669"/>
    <property type="project" value="UniProtKB-ARBA"/>
</dbReference>
<comment type="catalytic activity">
    <reaction evidence="12">
        <text>choline(out) = choline(in)</text>
        <dbReference type="Rhea" id="RHEA:32751"/>
        <dbReference type="ChEBI" id="CHEBI:15354"/>
    </reaction>
</comment>
<keyword evidence="21" id="KW-1185">Reference proteome</keyword>
<comment type="catalytic activity">
    <reaction evidence="13">
        <text>ethanolamine(in) = ethanolamine(out)</text>
        <dbReference type="Rhea" id="RHEA:32747"/>
        <dbReference type="ChEBI" id="CHEBI:57603"/>
    </reaction>
</comment>
<evidence type="ECO:0000256" key="14">
    <source>
        <dbReference type="ARBA" id="ARBA00046338"/>
    </source>
</evidence>
<proteinExistence type="inferred from homology"/>
<dbReference type="GO" id="GO:0005886">
    <property type="term" value="C:plasma membrane"/>
    <property type="evidence" value="ECO:0007669"/>
    <property type="project" value="UniProtKB-SubCell"/>
</dbReference>
<feature type="transmembrane region" description="Helical" evidence="18">
    <location>
        <begin position="22"/>
        <end position="50"/>
    </location>
</feature>
<dbReference type="InterPro" id="IPR049680">
    <property type="entry name" value="FLVCR1-2_SLC49-like"/>
</dbReference>
<keyword evidence="4" id="KW-0597">Phosphoprotein</keyword>
<evidence type="ECO:0000256" key="10">
    <source>
        <dbReference type="ARBA" id="ARBA00023180"/>
    </source>
</evidence>
<comment type="similarity">
    <text evidence="14">Belongs to the major facilitator superfamily. Feline leukemia virus subgroup C receptor (TC 2.A.1.28.1) family.</text>
</comment>
<feature type="domain" description="Major facilitator superfamily (MFS) profile" evidence="19">
    <location>
        <begin position="21"/>
        <end position="427"/>
    </location>
</feature>
<feature type="transmembrane region" description="Helical" evidence="18">
    <location>
        <begin position="89"/>
        <end position="108"/>
    </location>
</feature>
<dbReference type="PANTHER" id="PTHR10924:SF4">
    <property type="entry name" value="GH15861P"/>
    <property type="match status" value="1"/>
</dbReference>
<evidence type="ECO:0000313" key="22">
    <source>
        <dbReference type="WBParaSite" id="ASIM_0001029001-mRNA-1"/>
    </source>
</evidence>
<accession>A0A0M3JRD8</accession>
<dbReference type="OrthoDB" id="422206at2759"/>
<dbReference type="PANTHER" id="PTHR10924">
    <property type="entry name" value="MAJOR FACILITATOR SUPERFAMILY PROTEIN-RELATED"/>
    <property type="match status" value="1"/>
</dbReference>
<comment type="function">
    <text evidence="15">Uniporter that mediates the transport of extracellular choline and ethanolamine into cells, thereby playing a key role in phospholipid biosynthesis. Choline and ethanolamine are the precursors of phosphatidylcholine and phosphatidylethanolamine, respectively, the two most abundant phospholipids. Transport is not coupled with proton transport and is exclusively driven by the choline (or ethanolamine) gradient across the plasma membrane. Also acts as a heme b transporter that mediates heme efflux from the cytoplasm to the extracellular compartment.</text>
</comment>
<dbReference type="Proteomes" id="UP000267096">
    <property type="component" value="Unassembled WGS sequence"/>
</dbReference>
<feature type="transmembrane region" description="Helical" evidence="18">
    <location>
        <begin position="337"/>
        <end position="356"/>
    </location>
</feature>
<comment type="subcellular location">
    <subcellularLocation>
        <location evidence="1">Cell membrane</location>
        <topology evidence="1">Multi-pass membrane protein</topology>
    </subcellularLocation>
</comment>
<dbReference type="InterPro" id="IPR011701">
    <property type="entry name" value="MFS"/>
</dbReference>
<evidence type="ECO:0000313" key="21">
    <source>
        <dbReference type="Proteomes" id="UP000267096"/>
    </source>
</evidence>
<dbReference type="GO" id="GO:0043249">
    <property type="term" value="P:erythrocyte maturation"/>
    <property type="evidence" value="ECO:0007669"/>
    <property type="project" value="UniProtKB-KW"/>
</dbReference>
<gene>
    <name evidence="20" type="ORF">ASIM_LOCUS10021</name>
</gene>
<evidence type="ECO:0000256" key="1">
    <source>
        <dbReference type="ARBA" id="ARBA00004651"/>
    </source>
</evidence>
<evidence type="ECO:0000256" key="8">
    <source>
        <dbReference type="ARBA" id="ARBA00023136"/>
    </source>
</evidence>
<comment type="catalytic activity">
    <reaction evidence="11">
        <text>heme b(in) = heme b(out)</text>
        <dbReference type="Rhea" id="RHEA:75443"/>
        <dbReference type="ChEBI" id="CHEBI:60344"/>
    </reaction>
</comment>
<evidence type="ECO:0000256" key="15">
    <source>
        <dbReference type="ARBA" id="ARBA00060240"/>
    </source>
</evidence>
<evidence type="ECO:0000313" key="20">
    <source>
        <dbReference type="EMBL" id="VDK42199.1"/>
    </source>
</evidence>
<feature type="transmembrane region" description="Helical" evidence="18">
    <location>
        <begin position="188"/>
        <end position="208"/>
    </location>
</feature>
<dbReference type="CDD" id="cd17398">
    <property type="entry name" value="MFS_FLVCR_like"/>
    <property type="match status" value="1"/>
</dbReference>
<protein>
    <recommendedName>
        <fullName evidence="16">Choline/ethanolamine transporter FLVCR1</fullName>
    </recommendedName>
    <alternativeName>
        <fullName evidence="17">Heme transporter FLVCR1</fullName>
    </alternativeName>
</protein>
<organism evidence="22">
    <name type="scientific">Anisakis simplex</name>
    <name type="common">Herring worm</name>
    <dbReference type="NCBI Taxonomy" id="6269"/>
    <lineage>
        <taxon>Eukaryota</taxon>
        <taxon>Metazoa</taxon>
        <taxon>Ecdysozoa</taxon>
        <taxon>Nematoda</taxon>
        <taxon>Chromadorea</taxon>
        <taxon>Rhabditida</taxon>
        <taxon>Spirurina</taxon>
        <taxon>Ascaridomorpha</taxon>
        <taxon>Ascaridoidea</taxon>
        <taxon>Anisakidae</taxon>
        <taxon>Anisakis</taxon>
        <taxon>Anisakis simplex complex</taxon>
    </lineage>
</organism>
<feature type="transmembrane region" description="Helical" evidence="18">
    <location>
        <begin position="148"/>
        <end position="168"/>
    </location>
</feature>
<feature type="transmembrane region" description="Helical" evidence="18">
    <location>
        <begin position="62"/>
        <end position="82"/>
    </location>
</feature>
<feature type="transmembrane region" description="Helical" evidence="18">
    <location>
        <begin position="314"/>
        <end position="331"/>
    </location>
</feature>
<evidence type="ECO:0000256" key="7">
    <source>
        <dbReference type="ARBA" id="ARBA00023057"/>
    </source>
</evidence>
<sequence>MGKTNVERGEVRQETRVYTKRYYILAIFVLLSASNAMQWIEYSIIAHIIVHFYSISYSLVDWTSMVYMLSYIVFIMPASWLLDKYGLRVSVLLGASGNFIGAWIKMLSTNPHSFWITFVGQAIVGSSQIFILGIPPRLAAVWFGPKQVSTACAAGVFGNQLGIAIGFIVPPLLVHMGETATIAADLKFLFLISAVSNTIILALIIFFFSKQPPLPPSLAQLQSIENAVDKNYMSSLKQLVVNPSFLLLLITYGVNVGVFYAVSTLLSQMVLHYYPEEQENTGTIGLIIVVAGMAGSVVCGILLDKFHRYKLTTVVVYLFSFVGMLLFTITIDLGHMWYIFIIAAVLGFFMTGYLPIGYEFAAEVTFPIAEGTTSGLLNASAQVFGILLTMFMGQIIHSVNIFVCNLSLSIFLLVGTVLTTLIKPDLRRQMAHKNVTYIVPVSPFKIFVT</sequence>
<dbReference type="GO" id="GO:0006783">
    <property type="term" value="P:heme biosynthetic process"/>
    <property type="evidence" value="ECO:0007669"/>
    <property type="project" value="UniProtKB-ARBA"/>
</dbReference>
<evidence type="ECO:0000256" key="2">
    <source>
        <dbReference type="ARBA" id="ARBA00022448"/>
    </source>
</evidence>
<evidence type="ECO:0000256" key="5">
    <source>
        <dbReference type="ARBA" id="ARBA00022692"/>
    </source>
</evidence>
<dbReference type="SUPFAM" id="SSF103473">
    <property type="entry name" value="MFS general substrate transporter"/>
    <property type="match status" value="1"/>
</dbReference>
<feature type="transmembrane region" description="Helical" evidence="18">
    <location>
        <begin position="114"/>
        <end position="136"/>
    </location>
</feature>
<keyword evidence="3" id="KW-1003">Cell membrane</keyword>
<feature type="transmembrane region" description="Helical" evidence="18">
    <location>
        <begin position="282"/>
        <end position="302"/>
    </location>
</feature>
<dbReference type="InterPro" id="IPR020846">
    <property type="entry name" value="MFS_dom"/>
</dbReference>
<dbReference type="WBParaSite" id="ASIM_0001029001-mRNA-1">
    <property type="protein sequence ID" value="ASIM_0001029001-mRNA-1"/>
    <property type="gene ID" value="ASIM_0001029001"/>
</dbReference>
<evidence type="ECO:0000256" key="17">
    <source>
        <dbReference type="ARBA" id="ARBA00080886"/>
    </source>
</evidence>
<name>A0A0M3JRD8_ANISI</name>
<keyword evidence="8 18" id="KW-0472">Membrane</keyword>
<keyword evidence="2" id="KW-0813">Transport</keyword>
<dbReference type="GO" id="GO:0097037">
    <property type="term" value="P:heme export"/>
    <property type="evidence" value="ECO:0007669"/>
    <property type="project" value="TreeGrafter"/>
</dbReference>
<keyword evidence="6 18" id="KW-1133">Transmembrane helix</keyword>
<dbReference type="PROSITE" id="PS50850">
    <property type="entry name" value="MFS"/>
    <property type="match status" value="1"/>
</dbReference>
<dbReference type="FunFam" id="1.20.1250.20:FF:000184">
    <property type="entry name" value="Feline leukemia virus subgroup C receptor-related protein 1"/>
    <property type="match status" value="1"/>
</dbReference>
<dbReference type="GO" id="GO:0015232">
    <property type="term" value="F:heme transmembrane transporter activity"/>
    <property type="evidence" value="ECO:0007669"/>
    <property type="project" value="UniProtKB-ARBA"/>
</dbReference>
<keyword evidence="7" id="KW-0265">Erythrocyte maturation</keyword>
<evidence type="ECO:0000256" key="6">
    <source>
        <dbReference type="ARBA" id="ARBA00022989"/>
    </source>
</evidence>